<feature type="non-terminal residue" evidence="6">
    <location>
        <position position="1"/>
    </location>
</feature>
<evidence type="ECO:0000313" key="7">
    <source>
        <dbReference type="Proteomes" id="UP001384579"/>
    </source>
</evidence>
<sequence>KALGMRAEADESSERLGKLIRNAEKDKIPVMGVVGAKEVESNSLNIRTRASGELGAILVDDVIRRLQAAISSYGDF</sequence>
<dbReference type="EMBL" id="JBBLXS010000814">
    <property type="protein sequence ID" value="MEK0188889.1"/>
    <property type="molecule type" value="Genomic_DNA"/>
</dbReference>
<dbReference type="InterPro" id="IPR004154">
    <property type="entry name" value="Anticodon-bd"/>
</dbReference>
<dbReference type="RefSeq" id="WP_340542291.1">
    <property type="nucleotide sequence ID" value="NZ_JBBLXS010000814.1"/>
</dbReference>
<evidence type="ECO:0000256" key="4">
    <source>
        <dbReference type="ARBA" id="ARBA00023146"/>
    </source>
</evidence>
<keyword evidence="1" id="KW-0963">Cytoplasm</keyword>
<evidence type="ECO:0000256" key="2">
    <source>
        <dbReference type="ARBA" id="ARBA00022840"/>
    </source>
</evidence>
<evidence type="ECO:0000256" key="3">
    <source>
        <dbReference type="ARBA" id="ARBA00022917"/>
    </source>
</evidence>
<evidence type="ECO:0000259" key="5">
    <source>
        <dbReference type="Pfam" id="PF03129"/>
    </source>
</evidence>
<keyword evidence="4" id="KW-0030">Aminoacyl-tRNA synthetase</keyword>
<dbReference type="GO" id="GO:0016874">
    <property type="term" value="F:ligase activity"/>
    <property type="evidence" value="ECO:0007669"/>
    <property type="project" value="UniProtKB-KW"/>
</dbReference>
<organism evidence="6 7">
    <name type="scientific">Microcoleus anatoxicus PTRS2</name>
    <dbReference type="NCBI Taxonomy" id="2705321"/>
    <lineage>
        <taxon>Bacteria</taxon>
        <taxon>Bacillati</taxon>
        <taxon>Cyanobacteriota</taxon>
        <taxon>Cyanophyceae</taxon>
        <taxon>Oscillatoriophycideae</taxon>
        <taxon>Oscillatoriales</taxon>
        <taxon>Microcoleaceae</taxon>
        <taxon>Microcoleus</taxon>
        <taxon>Microcoleus anatoxicus</taxon>
    </lineage>
</organism>
<dbReference type="PANTHER" id="PTHR11451">
    <property type="entry name" value="THREONINE-TRNA LIGASE"/>
    <property type="match status" value="1"/>
</dbReference>
<proteinExistence type="predicted"/>
<accession>A0ABU8YWU6</accession>
<evidence type="ECO:0000256" key="1">
    <source>
        <dbReference type="ARBA" id="ARBA00022490"/>
    </source>
</evidence>
<name>A0ABU8YWU6_9CYAN</name>
<keyword evidence="6" id="KW-0436">Ligase</keyword>
<gene>
    <name evidence="6" type="ORF">WMG39_29175</name>
</gene>
<evidence type="ECO:0000313" key="6">
    <source>
        <dbReference type="EMBL" id="MEK0188889.1"/>
    </source>
</evidence>
<keyword evidence="2" id="KW-0547">Nucleotide-binding</keyword>
<dbReference type="Pfam" id="PF03129">
    <property type="entry name" value="HGTP_anticodon"/>
    <property type="match status" value="1"/>
</dbReference>
<dbReference type="Proteomes" id="UP001384579">
    <property type="component" value="Unassembled WGS sequence"/>
</dbReference>
<keyword evidence="7" id="KW-1185">Reference proteome</keyword>
<dbReference type="SUPFAM" id="SSF52954">
    <property type="entry name" value="Class II aaRS ABD-related"/>
    <property type="match status" value="1"/>
</dbReference>
<reference evidence="6 7" key="1">
    <citation type="journal article" date="2020" name="Harmful Algae">
        <title>Molecular and morphological characterization of a novel dihydroanatoxin-a producing Microcoleus species (cyanobacteria) from the Russian River, California, USA.</title>
        <authorList>
            <person name="Conklin K.Y."/>
            <person name="Stancheva R."/>
            <person name="Otten T.G."/>
            <person name="Fadness R."/>
            <person name="Boyer G.L."/>
            <person name="Read B."/>
            <person name="Zhang X."/>
            <person name="Sheath R.G."/>
        </authorList>
    </citation>
    <scope>NUCLEOTIDE SEQUENCE [LARGE SCALE GENOMIC DNA]</scope>
    <source>
        <strain evidence="6 7">PTRS2</strain>
    </source>
</reference>
<dbReference type="Gene3D" id="3.40.50.800">
    <property type="entry name" value="Anticodon-binding domain"/>
    <property type="match status" value="1"/>
</dbReference>
<comment type="caution">
    <text evidence="6">The sequence shown here is derived from an EMBL/GenBank/DDBJ whole genome shotgun (WGS) entry which is preliminary data.</text>
</comment>
<keyword evidence="2" id="KW-0067">ATP-binding</keyword>
<feature type="domain" description="Anticodon-binding" evidence="5">
    <location>
        <begin position="2"/>
        <end position="68"/>
    </location>
</feature>
<protein>
    <submittedName>
        <fullName evidence="6">His/Gly/Thr/Pro-type tRNA ligase C-terminal domain-containing protein</fullName>
    </submittedName>
</protein>
<dbReference type="InterPro" id="IPR036621">
    <property type="entry name" value="Anticodon-bd_dom_sf"/>
</dbReference>
<dbReference type="PANTHER" id="PTHR11451:SF44">
    <property type="entry name" value="THREONINE--TRNA LIGASE, CHLOROPLASTIC_MITOCHONDRIAL 2"/>
    <property type="match status" value="1"/>
</dbReference>
<keyword evidence="3" id="KW-0648">Protein biosynthesis</keyword>